<dbReference type="InterPro" id="IPR002376">
    <property type="entry name" value="Formyl_transf_N"/>
</dbReference>
<keyword evidence="3" id="KW-0808">Transferase</keyword>
<dbReference type="SUPFAM" id="SSF50486">
    <property type="entry name" value="FMT C-terminal domain-like"/>
    <property type="match status" value="1"/>
</dbReference>
<evidence type="ECO:0000313" key="3">
    <source>
        <dbReference type="EMBL" id="PMD60436.1"/>
    </source>
</evidence>
<organism evidence="3 4">
    <name type="scientific">Hyaloscypha bicolor E</name>
    <dbReference type="NCBI Taxonomy" id="1095630"/>
    <lineage>
        <taxon>Eukaryota</taxon>
        <taxon>Fungi</taxon>
        <taxon>Dikarya</taxon>
        <taxon>Ascomycota</taxon>
        <taxon>Pezizomycotina</taxon>
        <taxon>Leotiomycetes</taxon>
        <taxon>Helotiales</taxon>
        <taxon>Hyaloscyphaceae</taxon>
        <taxon>Hyaloscypha</taxon>
        <taxon>Hyaloscypha bicolor</taxon>
    </lineage>
</organism>
<dbReference type="Gene3D" id="3.40.50.12230">
    <property type="match status" value="1"/>
</dbReference>
<dbReference type="InterPro" id="IPR011034">
    <property type="entry name" value="Formyl_transferase-like_C_sf"/>
</dbReference>
<dbReference type="GeneID" id="36580538"/>
<sequence>MSAVVFAYHNVGVRCLSVLLAHGINIKLVVTHSDASNENIWFNSVADLAAQHDIPVVAPENPHDGKTMKLLHDVAPDFLFSFYYRLLLKSSILKIPKKGCYNMHGSLLPLYRGRVPVNWAVLHGETQTGATLHAMVPKADAGAIVDQMAVPILQNDTSKDVFDKVLVASELVLHRSVPLLLAGTAKHTAMDLSQGSYFSGRSAEDGRINWGQSALQIHNLVRAVTHPYPGAFAETVKGRLVLWRTMICDELKEMPEGPALFMSNRKMYLRAGDGGVLRVLEVEVDGETVTAIEDTIPL</sequence>
<dbReference type="PANTHER" id="PTHR11138:SF5">
    <property type="entry name" value="METHIONYL-TRNA FORMYLTRANSFERASE, MITOCHONDRIAL"/>
    <property type="match status" value="1"/>
</dbReference>
<evidence type="ECO:0000259" key="2">
    <source>
        <dbReference type="Pfam" id="PF02911"/>
    </source>
</evidence>
<dbReference type="InterPro" id="IPR005793">
    <property type="entry name" value="Formyl_trans_C"/>
</dbReference>
<dbReference type="RefSeq" id="XP_024737340.1">
    <property type="nucleotide sequence ID" value="XM_024872457.1"/>
</dbReference>
<dbReference type="PANTHER" id="PTHR11138">
    <property type="entry name" value="METHIONYL-TRNA FORMYLTRANSFERASE"/>
    <property type="match status" value="1"/>
</dbReference>
<dbReference type="GO" id="GO:0005829">
    <property type="term" value="C:cytosol"/>
    <property type="evidence" value="ECO:0007669"/>
    <property type="project" value="TreeGrafter"/>
</dbReference>
<keyword evidence="4" id="KW-1185">Reference proteome</keyword>
<dbReference type="SUPFAM" id="SSF53328">
    <property type="entry name" value="Formyltransferase"/>
    <property type="match status" value="1"/>
</dbReference>
<dbReference type="EMBL" id="KZ613790">
    <property type="protein sequence ID" value="PMD60436.1"/>
    <property type="molecule type" value="Genomic_DNA"/>
</dbReference>
<proteinExistence type="predicted"/>
<dbReference type="Pfam" id="PF00551">
    <property type="entry name" value="Formyl_trans_N"/>
    <property type="match status" value="1"/>
</dbReference>
<accession>A0A2J6TBP3</accession>
<feature type="domain" description="Formyl transferase N-terminal" evidence="1">
    <location>
        <begin position="27"/>
        <end position="170"/>
    </location>
</feature>
<reference evidence="3 4" key="1">
    <citation type="submission" date="2016-04" db="EMBL/GenBank/DDBJ databases">
        <title>A degradative enzymes factory behind the ericoid mycorrhizal symbiosis.</title>
        <authorList>
            <consortium name="DOE Joint Genome Institute"/>
            <person name="Martino E."/>
            <person name="Morin E."/>
            <person name="Grelet G."/>
            <person name="Kuo A."/>
            <person name="Kohler A."/>
            <person name="Daghino S."/>
            <person name="Barry K."/>
            <person name="Choi C."/>
            <person name="Cichocki N."/>
            <person name="Clum A."/>
            <person name="Copeland A."/>
            <person name="Hainaut M."/>
            <person name="Haridas S."/>
            <person name="Labutti K."/>
            <person name="Lindquist E."/>
            <person name="Lipzen A."/>
            <person name="Khouja H.-R."/>
            <person name="Murat C."/>
            <person name="Ohm R."/>
            <person name="Olson A."/>
            <person name="Spatafora J."/>
            <person name="Veneault-Fourrey C."/>
            <person name="Henrissat B."/>
            <person name="Grigoriev I."/>
            <person name="Martin F."/>
            <person name="Perotto S."/>
        </authorList>
    </citation>
    <scope>NUCLEOTIDE SEQUENCE [LARGE SCALE GENOMIC DNA]</scope>
    <source>
        <strain evidence="3 4">E</strain>
    </source>
</reference>
<dbReference type="STRING" id="1095630.A0A2J6TBP3"/>
<dbReference type="InterPro" id="IPR036477">
    <property type="entry name" value="Formyl_transf_N_sf"/>
</dbReference>
<dbReference type="Proteomes" id="UP000235371">
    <property type="component" value="Unassembled WGS sequence"/>
</dbReference>
<dbReference type="NCBIfam" id="NF005414">
    <property type="entry name" value="PRK06988.1"/>
    <property type="match status" value="1"/>
</dbReference>
<evidence type="ECO:0000313" key="4">
    <source>
        <dbReference type="Proteomes" id="UP000235371"/>
    </source>
</evidence>
<dbReference type="InParanoid" id="A0A2J6TBP3"/>
<dbReference type="Pfam" id="PF02911">
    <property type="entry name" value="Formyl_trans_C"/>
    <property type="match status" value="1"/>
</dbReference>
<evidence type="ECO:0000259" key="1">
    <source>
        <dbReference type="Pfam" id="PF00551"/>
    </source>
</evidence>
<name>A0A2J6TBP3_9HELO</name>
<feature type="domain" description="Formyl transferase C-terminal" evidence="2">
    <location>
        <begin position="202"/>
        <end position="294"/>
    </location>
</feature>
<gene>
    <name evidence="3" type="ORF">K444DRAFT_392754</name>
</gene>
<protein>
    <submittedName>
        <fullName evidence="3">Putative methionyl-tRNA formyltransferase</fullName>
    </submittedName>
</protein>
<dbReference type="GO" id="GO:0004479">
    <property type="term" value="F:methionyl-tRNA formyltransferase activity"/>
    <property type="evidence" value="ECO:0007669"/>
    <property type="project" value="TreeGrafter"/>
</dbReference>
<dbReference type="AlphaFoldDB" id="A0A2J6TBP3"/>
<dbReference type="OrthoDB" id="3537726at2759"/>